<dbReference type="EMBL" id="KZ852038">
    <property type="protein sequence ID" value="RDH36104.1"/>
    <property type="molecule type" value="Genomic_DNA"/>
</dbReference>
<name>A0A3F3QA70_9EURO</name>
<evidence type="ECO:0000313" key="2">
    <source>
        <dbReference type="Proteomes" id="UP000253729"/>
    </source>
</evidence>
<dbReference type="STRING" id="1341132.A0A3F3QA70"/>
<reference evidence="1 2" key="1">
    <citation type="submission" date="2018-07" db="EMBL/GenBank/DDBJ databases">
        <title>The genomes of Aspergillus section Nigri reveals drivers in fungal speciation.</title>
        <authorList>
            <consortium name="DOE Joint Genome Institute"/>
            <person name="Vesth T.C."/>
            <person name="Nybo J."/>
            <person name="Theobald S."/>
            <person name="Brandl J."/>
            <person name="Frisvad J.C."/>
            <person name="Nielsen K.F."/>
            <person name="Lyhne E.K."/>
            <person name="Kogle M.E."/>
            <person name="Kuo A."/>
            <person name="Riley R."/>
            <person name="Clum A."/>
            <person name="Nolan M."/>
            <person name="Lipzen A."/>
            <person name="Salamov A."/>
            <person name="Henrissat B."/>
            <person name="Wiebenga A."/>
            <person name="De vries R.P."/>
            <person name="Grigoriev I.V."/>
            <person name="Mortensen U.H."/>
            <person name="Andersen M.R."/>
            <person name="Baker S.E."/>
        </authorList>
    </citation>
    <scope>NUCLEOTIDE SEQUENCE [LARGE SCALE GENOMIC DNA]</scope>
    <source>
        <strain evidence="1 2">CBS 139.54b</strain>
    </source>
</reference>
<dbReference type="GeneID" id="38133613"/>
<keyword evidence="2" id="KW-1185">Reference proteome</keyword>
<proteinExistence type="predicted"/>
<accession>A0A3F3QA70</accession>
<organism evidence="1 2">
    <name type="scientific">Aspergillus welwitschiae</name>
    <dbReference type="NCBI Taxonomy" id="1341132"/>
    <lineage>
        <taxon>Eukaryota</taxon>
        <taxon>Fungi</taxon>
        <taxon>Dikarya</taxon>
        <taxon>Ascomycota</taxon>
        <taxon>Pezizomycotina</taxon>
        <taxon>Eurotiomycetes</taxon>
        <taxon>Eurotiomycetidae</taxon>
        <taxon>Eurotiales</taxon>
        <taxon>Aspergillaceae</taxon>
        <taxon>Aspergillus</taxon>
        <taxon>Aspergillus subgen. Circumdati</taxon>
    </lineage>
</organism>
<protein>
    <submittedName>
        <fullName evidence="1">Uncharacterized protein</fullName>
    </submittedName>
</protein>
<gene>
    <name evidence="1" type="ORF">BDQ94DRAFT_138571</name>
</gene>
<sequence length="56" mass="6491">MIHALFMATFSSLQGWPPALYHARNNYGLALSLTRKARSGHQKRFCWIELYSRCCS</sequence>
<dbReference type="AlphaFoldDB" id="A0A3F3QA70"/>
<dbReference type="Proteomes" id="UP000253729">
    <property type="component" value="Unassembled WGS sequence"/>
</dbReference>
<dbReference type="RefSeq" id="XP_026629126.1">
    <property type="nucleotide sequence ID" value="XM_026765257.1"/>
</dbReference>
<evidence type="ECO:0000313" key="1">
    <source>
        <dbReference type="EMBL" id="RDH36104.1"/>
    </source>
</evidence>